<name>A0A916VHL1_9LACO</name>
<gene>
    <name evidence="5" type="primary">fusA_1</name>
    <name evidence="5" type="ORF">LCB40_06270</name>
</gene>
<dbReference type="Gene3D" id="3.30.230.10">
    <property type="match status" value="1"/>
</dbReference>
<accession>A0A916VHL1</accession>
<dbReference type="GO" id="GO:0003924">
    <property type="term" value="F:GTPase activity"/>
    <property type="evidence" value="ECO:0007669"/>
    <property type="project" value="InterPro"/>
</dbReference>
<dbReference type="SUPFAM" id="SSF52540">
    <property type="entry name" value="P-loop containing nucleoside triphosphate hydrolases"/>
    <property type="match status" value="1"/>
</dbReference>
<dbReference type="Gene3D" id="3.30.70.240">
    <property type="match status" value="1"/>
</dbReference>
<dbReference type="RefSeq" id="WP_212780436.1">
    <property type="nucleotide sequence ID" value="NZ_BMAY01000003.1"/>
</dbReference>
<evidence type="ECO:0000256" key="2">
    <source>
        <dbReference type="ARBA" id="ARBA00022917"/>
    </source>
</evidence>
<dbReference type="Gene3D" id="3.30.70.870">
    <property type="entry name" value="Elongation Factor G (Translational Gtpase), domain 3"/>
    <property type="match status" value="1"/>
</dbReference>
<dbReference type="InterPro" id="IPR009000">
    <property type="entry name" value="Transl_B-barrel_sf"/>
</dbReference>
<dbReference type="GO" id="GO:0003746">
    <property type="term" value="F:translation elongation factor activity"/>
    <property type="evidence" value="ECO:0007669"/>
    <property type="project" value="UniProtKB-KW"/>
</dbReference>
<keyword evidence="1" id="KW-0547">Nucleotide-binding</keyword>
<dbReference type="NCBIfam" id="TIGR00231">
    <property type="entry name" value="small_GTP"/>
    <property type="match status" value="1"/>
</dbReference>
<dbReference type="PRINTS" id="PR00315">
    <property type="entry name" value="ELONGATNFCT"/>
</dbReference>
<dbReference type="Gene3D" id="2.40.30.10">
    <property type="entry name" value="Translation factors"/>
    <property type="match status" value="1"/>
</dbReference>
<feature type="domain" description="Tr-type G" evidence="4">
    <location>
        <begin position="1"/>
        <end position="224"/>
    </location>
</feature>
<dbReference type="EMBL" id="BMAY01000003">
    <property type="protein sequence ID" value="GFZ26747.1"/>
    <property type="molecule type" value="Genomic_DNA"/>
</dbReference>
<dbReference type="InterPro" id="IPR041095">
    <property type="entry name" value="EFG_II"/>
</dbReference>
<dbReference type="InterPro" id="IPR027417">
    <property type="entry name" value="P-loop_NTPase"/>
</dbReference>
<sequence length="633" mass="69577">MKHLTIGLIAQVDSGKTSLAEAWLYQTGAVRQLGRVDQKTSLLDPDNLEKARGVTIFSHQAELATADAHYQLIDTPGHLDFASQMEASLSVLDYAVLLISASDPLAGYPTALWDLLAKYQVPVFIFVNKMDLPTPSRAQILENLQTTWSEGCTNFSDEIDIENAAMQDDAVLEKYLTDGQLADEDLQNLILERKVFPVYFGSALKLLGTADLLAGLAKWTIEPKLAADFGARVFKISHDQHERLTWVKLTGGELRPKTVLPTGEKINQIRLYQGGKFQTASELKQGVAALTGLTASYVGQGLGKEKNLPTPVLQPSLSYAVLVAPSKLHEALTAFNELADEDPLLQVAFSETLQEIRVSVMGELQVEVLKAKLQDRFNLHVEFSEGQILYHETITKPIEGVGHFEPLRHYAEVHLLLEPLPAGSGIEYANKCSLEVLDKNMQHQIMTSLAAKKHKGVVLGMPLTDVRISLVGGKSSQVHTVGGDMRQAAWRAVRQGLMMAQAAGHAQVLEPWYKFVLTLPQEQVGHALSDIDRMGGDSQLTQKGNLAMITGHAPVSQMREYGIKVRSYTSGQGVLQLLPGGNRPCEVANNGYDAEGDLDNTPDSVFCKHGAGYPVKWNQVPQTMHCPYYTKWH</sequence>
<organism evidence="5 6">
    <name type="scientific">Lactobacillus corticis</name>
    <dbReference type="NCBI Taxonomy" id="2201249"/>
    <lineage>
        <taxon>Bacteria</taxon>
        <taxon>Bacillati</taxon>
        <taxon>Bacillota</taxon>
        <taxon>Bacilli</taxon>
        <taxon>Lactobacillales</taxon>
        <taxon>Lactobacillaceae</taxon>
        <taxon>Lactobacillus</taxon>
    </lineage>
</organism>
<evidence type="ECO:0000256" key="1">
    <source>
        <dbReference type="ARBA" id="ARBA00022741"/>
    </source>
</evidence>
<dbReference type="PANTHER" id="PTHR43261">
    <property type="entry name" value="TRANSLATION ELONGATION FACTOR G-RELATED"/>
    <property type="match status" value="1"/>
</dbReference>
<dbReference type="Pfam" id="PF00009">
    <property type="entry name" value="GTP_EFTU"/>
    <property type="match status" value="1"/>
</dbReference>
<dbReference type="SUPFAM" id="SSF54980">
    <property type="entry name" value="EF-G C-terminal domain-like"/>
    <property type="match status" value="2"/>
</dbReference>
<evidence type="ECO:0000259" key="4">
    <source>
        <dbReference type="PROSITE" id="PS51722"/>
    </source>
</evidence>
<evidence type="ECO:0000313" key="5">
    <source>
        <dbReference type="EMBL" id="GFZ26747.1"/>
    </source>
</evidence>
<dbReference type="Pfam" id="PF03764">
    <property type="entry name" value="EFG_IV"/>
    <property type="match status" value="1"/>
</dbReference>
<dbReference type="InterPro" id="IPR020568">
    <property type="entry name" value="Ribosomal_Su5_D2-typ_SF"/>
</dbReference>
<dbReference type="Pfam" id="PF00679">
    <property type="entry name" value="EFG_C"/>
    <property type="match status" value="1"/>
</dbReference>
<protein>
    <submittedName>
        <fullName evidence="5">Elongation factor G</fullName>
    </submittedName>
</protein>
<dbReference type="Proteomes" id="UP000677218">
    <property type="component" value="Unassembled WGS sequence"/>
</dbReference>
<dbReference type="GO" id="GO:0005525">
    <property type="term" value="F:GTP binding"/>
    <property type="evidence" value="ECO:0007669"/>
    <property type="project" value="UniProtKB-KW"/>
</dbReference>
<dbReference type="InterPro" id="IPR000795">
    <property type="entry name" value="T_Tr_GTP-bd_dom"/>
</dbReference>
<proteinExistence type="predicted"/>
<evidence type="ECO:0000256" key="3">
    <source>
        <dbReference type="ARBA" id="ARBA00023134"/>
    </source>
</evidence>
<evidence type="ECO:0000313" key="6">
    <source>
        <dbReference type="Proteomes" id="UP000677218"/>
    </source>
</evidence>
<reference evidence="5" key="1">
    <citation type="submission" date="2020-08" db="EMBL/GenBank/DDBJ databases">
        <title>Taxonomic study for Lactobacillus species isolated from hardwood bark.</title>
        <authorList>
            <person name="Tohno M."/>
            <person name="Tanizawa Y."/>
        </authorList>
    </citation>
    <scope>NUCLEOTIDE SEQUENCE</scope>
    <source>
        <strain evidence="5">B40</strain>
    </source>
</reference>
<dbReference type="Gene3D" id="3.40.50.300">
    <property type="entry name" value="P-loop containing nucleotide triphosphate hydrolases"/>
    <property type="match status" value="1"/>
</dbReference>
<keyword evidence="3" id="KW-0342">GTP-binding</keyword>
<keyword evidence="6" id="KW-1185">Reference proteome</keyword>
<keyword evidence="5" id="KW-0251">Elongation factor</keyword>
<dbReference type="Pfam" id="PF14492">
    <property type="entry name" value="EFG_III"/>
    <property type="match status" value="1"/>
</dbReference>
<dbReference type="SUPFAM" id="SSF50447">
    <property type="entry name" value="Translation proteins"/>
    <property type="match status" value="1"/>
</dbReference>
<dbReference type="InterPro" id="IPR005517">
    <property type="entry name" value="Transl_elong_EFG/EF2_IV"/>
</dbReference>
<dbReference type="InterPro" id="IPR000640">
    <property type="entry name" value="EFG_V-like"/>
</dbReference>
<keyword evidence="2" id="KW-0648">Protein biosynthesis</keyword>
<dbReference type="GO" id="GO:0032790">
    <property type="term" value="P:ribosome disassembly"/>
    <property type="evidence" value="ECO:0007669"/>
    <property type="project" value="TreeGrafter"/>
</dbReference>
<dbReference type="InterPro" id="IPR005225">
    <property type="entry name" value="Small_GTP-bd"/>
</dbReference>
<dbReference type="AlphaFoldDB" id="A0A916VHL1"/>
<dbReference type="InterPro" id="IPR014721">
    <property type="entry name" value="Ribsml_uS5_D2-typ_fold_subgr"/>
</dbReference>
<dbReference type="InterPro" id="IPR035647">
    <property type="entry name" value="EFG_III/V"/>
</dbReference>
<dbReference type="PANTHER" id="PTHR43261:SF1">
    <property type="entry name" value="RIBOSOME-RELEASING FACTOR 2, MITOCHONDRIAL"/>
    <property type="match status" value="1"/>
</dbReference>
<comment type="caution">
    <text evidence="5">The sequence shown here is derived from an EMBL/GenBank/DDBJ whole genome shotgun (WGS) entry which is preliminary data.</text>
</comment>
<dbReference type="SMART" id="SM00889">
    <property type="entry name" value="EFG_IV"/>
    <property type="match status" value="1"/>
</dbReference>
<dbReference type="PROSITE" id="PS51722">
    <property type="entry name" value="G_TR_2"/>
    <property type="match status" value="1"/>
</dbReference>
<dbReference type="SUPFAM" id="SSF54211">
    <property type="entry name" value="Ribosomal protein S5 domain 2-like"/>
    <property type="match status" value="1"/>
</dbReference>